<organism evidence="1 2">
    <name type="scientific">Nocardioides daphniae</name>
    <dbReference type="NCBI Taxonomy" id="402297"/>
    <lineage>
        <taxon>Bacteria</taxon>
        <taxon>Bacillati</taxon>
        <taxon>Actinomycetota</taxon>
        <taxon>Actinomycetes</taxon>
        <taxon>Propionibacteriales</taxon>
        <taxon>Nocardioidaceae</taxon>
        <taxon>Nocardioides</taxon>
    </lineage>
</organism>
<protein>
    <submittedName>
        <fullName evidence="1">Uncharacterized protein</fullName>
    </submittedName>
</protein>
<proteinExistence type="predicted"/>
<comment type="caution">
    <text evidence="1">The sequence shown here is derived from an EMBL/GenBank/DDBJ whole genome shotgun (WGS) entry which is preliminary data.</text>
</comment>
<reference evidence="2" key="1">
    <citation type="journal article" date="2019" name="Int. J. Syst. Evol. Microbiol.">
        <title>The Global Catalogue of Microorganisms (GCM) 10K type strain sequencing project: providing services to taxonomists for standard genome sequencing and annotation.</title>
        <authorList>
            <consortium name="The Broad Institute Genomics Platform"/>
            <consortium name="The Broad Institute Genome Sequencing Center for Infectious Disease"/>
            <person name="Wu L."/>
            <person name="Ma J."/>
        </authorList>
    </citation>
    <scope>NUCLEOTIDE SEQUENCE [LARGE SCALE GENOMIC DNA]</scope>
    <source>
        <strain evidence="2">CCM 7403</strain>
    </source>
</reference>
<evidence type="ECO:0000313" key="2">
    <source>
        <dbReference type="Proteomes" id="UP000630594"/>
    </source>
</evidence>
<name>A0ABQ1Q690_9ACTN</name>
<dbReference type="Proteomes" id="UP000630594">
    <property type="component" value="Unassembled WGS sequence"/>
</dbReference>
<keyword evidence="2" id="KW-1185">Reference proteome</keyword>
<accession>A0ABQ1Q690</accession>
<gene>
    <name evidence="1" type="ORF">GCM10007231_10830</name>
</gene>
<evidence type="ECO:0000313" key="1">
    <source>
        <dbReference type="EMBL" id="GGD13616.1"/>
    </source>
</evidence>
<sequence>MRETVPMRFTEHELTQAIHGVAKSVLAARKDVRRKKVDVEQLWSTMDKFERYQLIEGLGSQLIPVLIALPDIEVEAGTRATFTPAQVTEAVESVVGEAGGKLRRKATVAVQVALTTEALSHLPVRRDPDGLLSASSEEGDDLDIVVPDSLEGLDGLS</sequence>
<dbReference type="EMBL" id="BMCK01000001">
    <property type="protein sequence ID" value="GGD13616.1"/>
    <property type="molecule type" value="Genomic_DNA"/>
</dbReference>